<dbReference type="GeneID" id="94584019"/>
<dbReference type="AlphaFoldDB" id="A0A1D8NP64"/>
<feature type="transmembrane region" description="Helical" evidence="1">
    <location>
        <begin position="44"/>
        <end position="61"/>
    </location>
</feature>
<name>A0A1D8NP64_YARLL</name>
<evidence type="ECO:0000313" key="3">
    <source>
        <dbReference type="Proteomes" id="UP000182444"/>
    </source>
</evidence>
<feature type="transmembrane region" description="Helical" evidence="1">
    <location>
        <begin position="73"/>
        <end position="92"/>
    </location>
</feature>
<dbReference type="EMBL" id="CP017558">
    <property type="protein sequence ID" value="AOW07403.1"/>
    <property type="molecule type" value="Genomic_DNA"/>
</dbReference>
<keyword evidence="1" id="KW-0472">Membrane</keyword>
<proteinExistence type="predicted"/>
<keyword evidence="1" id="KW-1133">Transmembrane helix</keyword>
<accession>A0A1D8NP64</accession>
<dbReference type="Proteomes" id="UP000182444">
    <property type="component" value="Chromosome 1F"/>
</dbReference>
<protein>
    <submittedName>
        <fullName evidence="2">Uncharacterized protein</fullName>
    </submittedName>
</protein>
<gene>
    <name evidence="2" type="ORF">YALI1_F25413g</name>
</gene>
<sequence>MIDTMGRPTPTGTVIVQCLSGGLGQISLSAVEHHRVGNQHWRRFRLIVACMWITWLCVYGPRCASAVVFDQVIWLTLVWLPISGQAVVLYLGNNVGN</sequence>
<dbReference type="RefSeq" id="XP_068139541.1">
    <property type="nucleotide sequence ID" value="XM_068283440.1"/>
</dbReference>
<evidence type="ECO:0000256" key="1">
    <source>
        <dbReference type="SAM" id="Phobius"/>
    </source>
</evidence>
<keyword evidence="1" id="KW-0812">Transmembrane</keyword>
<reference evidence="2 3" key="1">
    <citation type="journal article" date="2016" name="PLoS ONE">
        <title>Sequence Assembly of Yarrowia lipolytica Strain W29/CLIB89 Shows Transposable Element Diversity.</title>
        <authorList>
            <person name="Magnan C."/>
            <person name="Yu J."/>
            <person name="Chang I."/>
            <person name="Jahn E."/>
            <person name="Kanomata Y."/>
            <person name="Wu J."/>
            <person name="Zeller M."/>
            <person name="Oakes M."/>
            <person name="Baldi P."/>
            <person name="Sandmeyer S."/>
        </authorList>
    </citation>
    <scope>NUCLEOTIDE SEQUENCE [LARGE SCALE GENOMIC DNA]</scope>
    <source>
        <strain evidence="3">CLIB89(W29)</strain>
    </source>
</reference>
<evidence type="ECO:0000313" key="2">
    <source>
        <dbReference type="EMBL" id="AOW07403.1"/>
    </source>
</evidence>
<dbReference type="VEuPathDB" id="FungiDB:YALI1_F25413g"/>
<organism evidence="2 3">
    <name type="scientific">Yarrowia lipolytica</name>
    <name type="common">Candida lipolytica</name>
    <dbReference type="NCBI Taxonomy" id="4952"/>
    <lineage>
        <taxon>Eukaryota</taxon>
        <taxon>Fungi</taxon>
        <taxon>Dikarya</taxon>
        <taxon>Ascomycota</taxon>
        <taxon>Saccharomycotina</taxon>
        <taxon>Dipodascomycetes</taxon>
        <taxon>Dipodascales</taxon>
        <taxon>Dipodascales incertae sedis</taxon>
        <taxon>Yarrowia</taxon>
    </lineage>
</organism>